<dbReference type="Gene3D" id="1.10.10.10">
    <property type="entry name" value="Winged helix-like DNA-binding domain superfamily/Winged helix DNA-binding domain"/>
    <property type="match status" value="1"/>
</dbReference>
<dbReference type="InterPro" id="IPR013325">
    <property type="entry name" value="RNA_pol_sigma_r2"/>
</dbReference>
<dbReference type="InterPro" id="IPR039425">
    <property type="entry name" value="RNA_pol_sigma-70-like"/>
</dbReference>
<evidence type="ECO:0000259" key="8">
    <source>
        <dbReference type="Pfam" id="PF08281"/>
    </source>
</evidence>
<keyword evidence="4 6" id="KW-0238">DNA-binding</keyword>
<proteinExistence type="inferred from homology"/>
<dbReference type="EMBL" id="JASGBI010000001">
    <property type="protein sequence ID" value="MDI9237964.1"/>
    <property type="molecule type" value="Genomic_DNA"/>
</dbReference>
<dbReference type="PANTHER" id="PTHR43133">
    <property type="entry name" value="RNA POLYMERASE ECF-TYPE SIGMA FACTO"/>
    <property type="match status" value="1"/>
</dbReference>
<evidence type="ECO:0000256" key="5">
    <source>
        <dbReference type="ARBA" id="ARBA00023163"/>
    </source>
</evidence>
<dbReference type="SUPFAM" id="SSF88659">
    <property type="entry name" value="Sigma3 and sigma4 domains of RNA polymerase sigma factors"/>
    <property type="match status" value="1"/>
</dbReference>
<feature type="domain" description="RNA polymerase sigma-70 region 2" evidence="7">
    <location>
        <begin position="36"/>
        <end position="100"/>
    </location>
</feature>
<dbReference type="Pfam" id="PF08281">
    <property type="entry name" value="Sigma70_r4_2"/>
    <property type="match status" value="1"/>
</dbReference>
<name>A0ABT6XD55_9GAMM</name>
<keyword evidence="10" id="KW-1185">Reference proteome</keyword>
<gene>
    <name evidence="9" type="ORF">QLQ15_03475</name>
</gene>
<evidence type="ECO:0000256" key="1">
    <source>
        <dbReference type="ARBA" id="ARBA00010641"/>
    </source>
</evidence>
<evidence type="ECO:0000256" key="6">
    <source>
        <dbReference type="RuleBase" id="RU000716"/>
    </source>
</evidence>
<dbReference type="NCBIfam" id="NF008888">
    <property type="entry name" value="PRK11922.1"/>
    <property type="match status" value="1"/>
</dbReference>
<reference evidence="9 10" key="1">
    <citation type="submission" date="2023-05" db="EMBL/GenBank/DDBJ databases">
        <title>Lysobacter sp. strain LF1 Genome sequencing and assembly.</title>
        <authorList>
            <person name="Jung Y."/>
        </authorList>
    </citation>
    <scope>NUCLEOTIDE SEQUENCE [LARGE SCALE GENOMIC DNA]</scope>
    <source>
        <strain evidence="9 10">LF1</strain>
    </source>
</reference>
<accession>A0ABT6XD55</accession>
<dbReference type="SUPFAM" id="SSF88946">
    <property type="entry name" value="Sigma2 domain of RNA polymerase sigma factors"/>
    <property type="match status" value="1"/>
</dbReference>
<evidence type="ECO:0000256" key="2">
    <source>
        <dbReference type="ARBA" id="ARBA00023015"/>
    </source>
</evidence>
<dbReference type="RefSeq" id="WP_283211458.1">
    <property type="nucleotide sequence ID" value="NZ_JASGBI010000001.1"/>
</dbReference>
<keyword evidence="5 6" id="KW-0804">Transcription</keyword>
<feature type="domain" description="RNA polymerase sigma factor 70 region 4 type 2" evidence="8">
    <location>
        <begin position="141"/>
        <end position="193"/>
    </location>
</feature>
<dbReference type="InterPro" id="IPR036388">
    <property type="entry name" value="WH-like_DNA-bd_sf"/>
</dbReference>
<sequence length="236" mass="26552">MAVHGTLAIDYLALDDAGLAARVRGGDREAFRHVMKRCNQRLFRVARGVVHSDAEAEDVVQEAYVDAFEKFASFRGEASLATWLTRIVLNEAHGRQRRDRPTVEVEELETAQLDAGRIVAFPLASSHADPGATLAREQVRHLLEDAIDELPEGFRLVFVLREIEECSVEETAQALELRPETVKTRLHRARRLLRASLQDTLASMLDDAFPFLGSRCERMTDTVMRRIATRSSPSQD</sequence>
<keyword evidence="2 6" id="KW-0805">Transcription regulation</keyword>
<protein>
    <recommendedName>
        <fullName evidence="6">RNA polymerase sigma factor</fullName>
    </recommendedName>
</protein>
<dbReference type="PANTHER" id="PTHR43133:SF51">
    <property type="entry name" value="RNA POLYMERASE SIGMA FACTOR"/>
    <property type="match status" value="1"/>
</dbReference>
<dbReference type="Pfam" id="PF04542">
    <property type="entry name" value="Sigma70_r2"/>
    <property type="match status" value="1"/>
</dbReference>
<dbReference type="Gene3D" id="1.10.1740.10">
    <property type="match status" value="1"/>
</dbReference>
<comment type="caution">
    <text evidence="9">The sequence shown here is derived from an EMBL/GenBank/DDBJ whole genome shotgun (WGS) entry which is preliminary data.</text>
</comment>
<dbReference type="InterPro" id="IPR013249">
    <property type="entry name" value="RNA_pol_sigma70_r4_t2"/>
</dbReference>
<organism evidence="9 10">
    <name type="scientific">Lysobacter stagni</name>
    <dbReference type="NCBI Taxonomy" id="3045172"/>
    <lineage>
        <taxon>Bacteria</taxon>
        <taxon>Pseudomonadati</taxon>
        <taxon>Pseudomonadota</taxon>
        <taxon>Gammaproteobacteria</taxon>
        <taxon>Lysobacterales</taxon>
        <taxon>Lysobacteraceae</taxon>
        <taxon>Lysobacter</taxon>
    </lineage>
</organism>
<evidence type="ECO:0000256" key="3">
    <source>
        <dbReference type="ARBA" id="ARBA00023082"/>
    </source>
</evidence>
<dbReference type="PROSITE" id="PS01063">
    <property type="entry name" value="SIGMA70_ECF"/>
    <property type="match status" value="1"/>
</dbReference>
<dbReference type="Proteomes" id="UP001321580">
    <property type="component" value="Unassembled WGS sequence"/>
</dbReference>
<comment type="similarity">
    <text evidence="1 6">Belongs to the sigma-70 factor family. ECF subfamily.</text>
</comment>
<dbReference type="InterPro" id="IPR007627">
    <property type="entry name" value="RNA_pol_sigma70_r2"/>
</dbReference>
<evidence type="ECO:0000259" key="7">
    <source>
        <dbReference type="Pfam" id="PF04542"/>
    </source>
</evidence>
<dbReference type="NCBIfam" id="TIGR02937">
    <property type="entry name" value="sigma70-ECF"/>
    <property type="match status" value="1"/>
</dbReference>
<dbReference type="InterPro" id="IPR000838">
    <property type="entry name" value="RNA_pol_sigma70_ECF_CS"/>
</dbReference>
<evidence type="ECO:0000313" key="9">
    <source>
        <dbReference type="EMBL" id="MDI9237964.1"/>
    </source>
</evidence>
<evidence type="ECO:0000313" key="10">
    <source>
        <dbReference type="Proteomes" id="UP001321580"/>
    </source>
</evidence>
<evidence type="ECO:0000256" key="4">
    <source>
        <dbReference type="ARBA" id="ARBA00023125"/>
    </source>
</evidence>
<dbReference type="InterPro" id="IPR013324">
    <property type="entry name" value="RNA_pol_sigma_r3/r4-like"/>
</dbReference>
<dbReference type="InterPro" id="IPR014284">
    <property type="entry name" value="RNA_pol_sigma-70_dom"/>
</dbReference>
<keyword evidence="3 6" id="KW-0731">Sigma factor</keyword>